<gene>
    <name evidence="2" type="ORF">JQ619_17530</name>
</gene>
<dbReference type="PROSITE" id="PS51154">
    <property type="entry name" value="MACRO"/>
    <property type="match status" value="1"/>
</dbReference>
<dbReference type="RefSeq" id="WP_172238556.1">
    <property type="nucleotide sequence ID" value="NZ_JABFDP010000019.1"/>
</dbReference>
<feature type="domain" description="Macro" evidence="1">
    <location>
        <begin position="1"/>
        <end position="179"/>
    </location>
</feature>
<keyword evidence="3" id="KW-1185">Reference proteome</keyword>
<evidence type="ECO:0000313" key="2">
    <source>
        <dbReference type="EMBL" id="MBR1137572.1"/>
    </source>
</evidence>
<dbReference type="Proteomes" id="UP001314635">
    <property type="component" value="Unassembled WGS sequence"/>
</dbReference>
<dbReference type="InterPro" id="IPR043472">
    <property type="entry name" value="Macro_dom-like"/>
</dbReference>
<name>A0ABS5G8A3_9BRAD</name>
<organism evidence="2 3">
    <name type="scientific">Bradyrhizobium denitrificans</name>
    <dbReference type="NCBI Taxonomy" id="2734912"/>
    <lineage>
        <taxon>Bacteria</taxon>
        <taxon>Pseudomonadati</taxon>
        <taxon>Pseudomonadota</taxon>
        <taxon>Alphaproteobacteria</taxon>
        <taxon>Hyphomicrobiales</taxon>
        <taxon>Nitrobacteraceae</taxon>
        <taxon>Bradyrhizobium</taxon>
    </lineage>
</organism>
<dbReference type="NCBIfam" id="NF001664">
    <property type="entry name" value="PRK00431.1-6"/>
    <property type="match status" value="1"/>
</dbReference>
<evidence type="ECO:0000313" key="3">
    <source>
        <dbReference type="Proteomes" id="UP001314635"/>
    </source>
</evidence>
<proteinExistence type="predicted"/>
<dbReference type="EMBL" id="JAFCLK010000015">
    <property type="protein sequence ID" value="MBR1137572.1"/>
    <property type="molecule type" value="Genomic_DNA"/>
</dbReference>
<reference evidence="3" key="1">
    <citation type="journal article" date="2021" name="ISME J.">
        <title>Evolutionary origin and ecological implication of a unique nif island in free-living Bradyrhizobium lineages.</title>
        <authorList>
            <person name="Tao J."/>
        </authorList>
    </citation>
    <scope>NUCLEOTIDE SEQUENCE [LARGE SCALE GENOMIC DNA]</scope>
    <source>
        <strain evidence="3">SZCCT0094</strain>
    </source>
</reference>
<dbReference type="PANTHER" id="PTHR11106">
    <property type="entry name" value="GANGLIOSIDE INDUCED DIFFERENTIATION ASSOCIATED PROTEIN 2-RELATED"/>
    <property type="match status" value="1"/>
</dbReference>
<comment type="caution">
    <text evidence="2">The sequence shown here is derived from an EMBL/GenBank/DDBJ whole genome shotgun (WGS) entry which is preliminary data.</text>
</comment>
<accession>A0ABS5G8A3</accession>
<dbReference type="PANTHER" id="PTHR11106:SF27">
    <property type="entry name" value="MACRO DOMAIN-CONTAINING PROTEIN"/>
    <property type="match status" value="1"/>
</dbReference>
<sequence length="186" mass="19925">MSYPVRKIGATRFEVITADITKLGVDAIVNAANSSLLGGGGVDGAIHRAAGPELVMECRMLHGCRTGEAKITRGYRLPARHVIHTVGPVWQGGERGEPELLASCYRRSIELCHKHLLDSVAFPAISTGIFRFPADLAASIAVSTAIDATREETSLSQIVFCCFSEQSAELHDQALSEAIINRGHAT</sequence>
<dbReference type="SMART" id="SM00506">
    <property type="entry name" value="A1pp"/>
    <property type="match status" value="1"/>
</dbReference>
<dbReference type="Gene3D" id="3.40.220.10">
    <property type="entry name" value="Leucine Aminopeptidase, subunit E, domain 1"/>
    <property type="match status" value="1"/>
</dbReference>
<dbReference type="Pfam" id="PF01661">
    <property type="entry name" value="Macro"/>
    <property type="match status" value="1"/>
</dbReference>
<protein>
    <submittedName>
        <fullName evidence="2">O-acetyl-ADP-ribose deacetylase</fullName>
    </submittedName>
</protein>
<dbReference type="SUPFAM" id="SSF52949">
    <property type="entry name" value="Macro domain-like"/>
    <property type="match status" value="1"/>
</dbReference>
<dbReference type="CDD" id="cd02908">
    <property type="entry name" value="Macro_OAADPr_deacetylase"/>
    <property type="match status" value="1"/>
</dbReference>
<evidence type="ECO:0000259" key="1">
    <source>
        <dbReference type="PROSITE" id="PS51154"/>
    </source>
</evidence>
<dbReference type="InterPro" id="IPR002589">
    <property type="entry name" value="Macro_dom"/>
</dbReference>